<reference evidence="8 9" key="1">
    <citation type="submission" date="2015-09" db="EMBL/GenBank/DDBJ databases">
        <title>Sorangium comparison.</title>
        <authorList>
            <person name="Zaburannyi N."/>
            <person name="Bunk B."/>
            <person name="Overmann J."/>
            <person name="Mueller R."/>
        </authorList>
    </citation>
    <scope>NUCLEOTIDE SEQUENCE [LARGE SCALE GENOMIC DNA]</scope>
    <source>
        <strain evidence="8 9">So ce26</strain>
    </source>
</reference>
<dbReference type="RefSeq" id="WP_104981921.1">
    <property type="nucleotide sequence ID" value="NZ_CP012673.1"/>
</dbReference>
<dbReference type="AlphaFoldDB" id="A0A2L0EV81"/>
<dbReference type="InterPro" id="IPR039425">
    <property type="entry name" value="RNA_pol_sigma-70-like"/>
</dbReference>
<evidence type="ECO:0000256" key="1">
    <source>
        <dbReference type="ARBA" id="ARBA00010641"/>
    </source>
</evidence>
<evidence type="ECO:0000259" key="6">
    <source>
        <dbReference type="Pfam" id="PF04542"/>
    </source>
</evidence>
<evidence type="ECO:0000256" key="5">
    <source>
        <dbReference type="ARBA" id="ARBA00023163"/>
    </source>
</evidence>
<dbReference type="PANTHER" id="PTHR43133:SF8">
    <property type="entry name" value="RNA POLYMERASE SIGMA FACTOR HI_1459-RELATED"/>
    <property type="match status" value="1"/>
</dbReference>
<dbReference type="InterPro" id="IPR007630">
    <property type="entry name" value="RNA_pol_sigma70_r4"/>
</dbReference>
<proteinExistence type="inferred from homology"/>
<keyword evidence="4" id="KW-0238">DNA-binding</keyword>
<feature type="domain" description="RNA polymerase sigma-70 region 2" evidence="6">
    <location>
        <begin position="73"/>
        <end position="141"/>
    </location>
</feature>
<dbReference type="Pfam" id="PF04542">
    <property type="entry name" value="Sigma70_r2"/>
    <property type="match status" value="1"/>
</dbReference>
<evidence type="ECO:0000313" key="9">
    <source>
        <dbReference type="Proteomes" id="UP000238348"/>
    </source>
</evidence>
<accession>A0A2L0EV81</accession>
<dbReference type="InterPro" id="IPR007627">
    <property type="entry name" value="RNA_pol_sigma70_r2"/>
</dbReference>
<dbReference type="NCBIfam" id="TIGR02937">
    <property type="entry name" value="sigma70-ECF"/>
    <property type="match status" value="1"/>
</dbReference>
<sequence length="232" mass="25240">MALPDLLARAAMLSAPVDLSELAPLRALLFRQLRASGWTPSGALRGRPLSPADSDEALLIALVHGDAAAFDALFDRHAARLNGCARRWLQPADAADAVQEAFLVLFKKADAVLGHAPVNVAGFLFSTLRNKALRILAVRSREAPAGAPDENEPSLDEGAIAALLRREREEQLALLLDRVCNPLEQEVIGMDLDDHNGPEIARAFGISPNYVRQLRHRALRKLREALSEEDPS</sequence>
<evidence type="ECO:0008006" key="10">
    <source>
        <dbReference type="Google" id="ProtNLM"/>
    </source>
</evidence>
<evidence type="ECO:0000313" key="8">
    <source>
        <dbReference type="EMBL" id="AUX43218.1"/>
    </source>
</evidence>
<dbReference type="SUPFAM" id="SSF88659">
    <property type="entry name" value="Sigma3 and sigma4 domains of RNA polymerase sigma factors"/>
    <property type="match status" value="1"/>
</dbReference>
<evidence type="ECO:0000256" key="3">
    <source>
        <dbReference type="ARBA" id="ARBA00023082"/>
    </source>
</evidence>
<evidence type="ECO:0000259" key="7">
    <source>
        <dbReference type="Pfam" id="PF04545"/>
    </source>
</evidence>
<dbReference type="InterPro" id="IPR014284">
    <property type="entry name" value="RNA_pol_sigma-70_dom"/>
</dbReference>
<dbReference type="InterPro" id="IPR013324">
    <property type="entry name" value="RNA_pol_sigma_r3/r4-like"/>
</dbReference>
<dbReference type="GO" id="GO:0006352">
    <property type="term" value="P:DNA-templated transcription initiation"/>
    <property type="evidence" value="ECO:0007669"/>
    <property type="project" value="InterPro"/>
</dbReference>
<dbReference type="OrthoDB" id="8684701at2"/>
<dbReference type="GO" id="GO:0003677">
    <property type="term" value="F:DNA binding"/>
    <property type="evidence" value="ECO:0007669"/>
    <property type="project" value="UniProtKB-KW"/>
</dbReference>
<dbReference type="EMBL" id="CP012673">
    <property type="protein sequence ID" value="AUX43218.1"/>
    <property type="molecule type" value="Genomic_DNA"/>
</dbReference>
<evidence type="ECO:0000256" key="2">
    <source>
        <dbReference type="ARBA" id="ARBA00023015"/>
    </source>
</evidence>
<dbReference type="Pfam" id="PF04545">
    <property type="entry name" value="Sigma70_r4"/>
    <property type="match status" value="1"/>
</dbReference>
<organism evidence="8 9">
    <name type="scientific">Sorangium cellulosum</name>
    <name type="common">Polyangium cellulosum</name>
    <dbReference type="NCBI Taxonomy" id="56"/>
    <lineage>
        <taxon>Bacteria</taxon>
        <taxon>Pseudomonadati</taxon>
        <taxon>Myxococcota</taxon>
        <taxon>Polyangia</taxon>
        <taxon>Polyangiales</taxon>
        <taxon>Polyangiaceae</taxon>
        <taxon>Sorangium</taxon>
    </lineage>
</organism>
<dbReference type="Gene3D" id="1.10.10.10">
    <property type="entry name" value="Winged helix-like DNA-binding domain superfamily/Winged helix DNA-binding domain"/>
    <property type="match status" value="1"/>
</dbReference>
<dbReference type="PANTHER" id="PTHR43133">
    <property type="entry name" value="RNA POLYMERASE ECF-TYPE SIGMA FACTO"/>
    <property type="match status" value="1"/>
</dbReference>
<keyword evidence="3" id="KW-0731">Sigma factor</keyword>
<dbReference type="InterPro" id="IPR013325">
    <property type="entry name" value="RNA_pol_sigma_r2"/>
</dbReference>
<comment type="similarity">
    <text evidence="1">Belongs to the sigma-70 factor family. ECF subfamily.</text>
</comment>
<dbReference type="GO" id="GO:0016987">
    <property type="term" value="F:sigma factor activity"/>
    <property type="evidence" value="ECO:0007669"/>
    <property type="project" value="UniProtKB-KW"/>
</dbReference>
<evidence type="ECO:0000256" key="4">
    <source>
        <dbReference type="ARBA" id="ARBA00023125"/>
    </source>
</evidence>
<gene>
    <name evidence="8" type="ORF">SOCE26_046620</name>
</gene>
<name>A0A2L0EV81_SORCE</name>
<feature type="domain" description="RNA polymerase sigma-70 region 4" evidence="7">
    <location>
        <begin position="198"/>
        <end position="224"/>
    </location>
</feature>
<protein>
    <recommendedName>
        <fullName evidence="10">Sigma-70 family RNA polymerase sigma factor</fullName>
    </recommendedName>
</protein>
<dbReference type="Gene3D" id="1.10.1740.10">
    <property type="match status" value="1"/>
</dbReference>
<dbReference type="InterPro" id="IPR036388">
    <property type="entry name" value="WH-like_DNA-bd_sf"/>
</dbReference>
<dbReference type="SUPFAM" id="SSF88946">
    <property type="entry name" value="Sigma2 domain of RNA polymerase sigma factors"/>
    <property type="match status" value="1"/>
</dbReference>
<keyword evidence="5" id="KW-0804">Transcription</keyword>
<keyword evidence="2" id="KW-0805">Transcription regulation</keyword>
<dbReference type="Proteomes" id="UP000238348">
    <property type="component" value="Chromosome"/>
</dbReference>